<comment type="caution">
    <text evidence="2">The sequence shown here is derived from an EMBL/GenBank/DDBJ whole genome shotgun (WGS) entry which is preliminary data.</text>
</comment>
<protein>
    <submittedName>
        <fullName evidence="2">Uncharacterized protein</fullName>
    </submittedName>
</protein>
<accession>A0A915ZXX2</accession>
<gene>
    <name evidence="2" type="ORF">CHRIB12_LOCUS23785</name>
</gene>
<proteinExistence type="predicted"/>
<reference evidence="2" key="1">
    <citation type="submission" date="2020-05" db="EMBL/GenBank/DDBJ databases">
        <authorList>
            <person name="Rincon C."/>
            <person name="Sanders R I."/>
            <person name="Robbins C."/>
            <person name="Chaturvedi A."/>
        </authorList>
    </citation>
    <scope>NUCLEOTIDE SEQUENCE</scope>
    <source>
        <strain evidence="2">CHB12</strain>
    </source>
</reference>
<feature type="transmembrane region" description="Helical" evidence="1">
    <location>
        <begin position="42"/>
        <end position="64"/>
    </location>
</feature>
<name>A0A915ZXX2_9GLOM</name>
<evidence type="ECO:0000313" key="2">
    <source>
        <dbReference type="EMBL" id="CAB5395321.1"/>
    </source>
</evidence>
<evidence type="ECO:0000313" key="3">
    <source>
        <dbReference type="Proteomes" id="UP000684084"/>
    </source>
</evidence>
<keyword evidence="1" id="KW-0812">Transmembrane</keyword>
<keyword evidence="1" id="KW-1133">Transmembrane helix</keyword>
<keyword evidence="1" id="KW-0472">Membrane</keyword>
<sequence length="117" mass="13006">MLVLCIHSCGRLYTETIGNTSENFLGLPSRWHRRHSSPMSKFPIRSLAANCLGVSLAFLNWYLLRARARRTSSLASKRASYSSWVSSDAPLVPHLTLQPPYAASFPGAAIRFIDIAK</sequence>
<dbReference type="OrthoDB" id="10374034at2759"/>
<dbReference type="AlphaFoldDB" id="A0A915ZXX2"/>
<evidence type="ECO:0000256" key="1">
    <source>
        <dbReference type="SAM" id="Phobius"/>
    </source>
</evidence>
<organism evidence="2 3">
    <name type="scientific">Rhizophagus irregularis</name>
    <dbReference type="NCBI Taxonomy" id="588596"/>
    <lineage>
        <taxon>Eukaryota</taxon>
        <taxon>Fungi</taxon>
        <taxon>Fungi incertae sedis</taxon>
        <taxon>Mucoromycota</taxon>
        <taxon>Glomeromycotina</taxon>
        <taxon>Glomeromycetes</taxon>
        <taxon>Glomerales</taxon>
        <taxon>Glomeraceae</taxon>
        <taxon>Rhizophagus</taxon>
    </lineage>
</organism>
<dbReference type="EMBL" id="CAGKOT010000097">
    <property type="protein sequence ID" value="CAB5395321.1"/>
    <property type="molecule type" value="Genomic_DNA"/>
</dbReference>
<dbReference type="Proteomes" id="UP000684084">
    <property type="component" value="Unassembled WGS sequence"/>
</dbReference>